<dbReference type="AlphaFoldDB" id="A0A0F9TY04"/>
<dbReference type="Gene3D" id="1.10.260.40">
    <property type="entry name" value="lambda repressor-like DNA-binding domains"/>
    <property type="match status" value="1"/>
</dbReference>
<dbReference type="InterPro" id="IPR001387">
    <property type="entry name" value="Cro/C1-type_HTH"/>
</dbReference>
<evidence type="ECO:0000313" key="3">
    <source>
        <dbReference type="EMBL" id="KKN54021.1"/>
    </source>
</evidence>
<feature type="domain" description="HTH cro/C1-type" evidence="2">
    <location>
        <begin position="91"/>
        <end position="145"/>
    </location>
</feature>
<protein>
    <recommendedName>
        <fullName evidence="2">HTH cro/C1-type domain-containing protein</fullName>
    </recommendedName>
</protein>
<proteinExistence type="predicted"/>
<dbReference type="GO" id="GO:0003677">
    <property type="term" value="F:DNA binding"/>
    <property type="evidence" value="ECO:0007669"/>
    <property type="project" value="InterPro"/>
</dbReference>
<dbReference type="InterPro" id="IPR010982">
    <property type="entry name" value="Lambda_DNA-bd_dom_sf"/>
</dbReference>
<dbReference type="Pfam" id="PF01381">
    <property type="entry name" value="HTH_3"/>
    <property type="match status" value="1"/>
</dbReference>
<gene>
    <name evidence="3" type="ORF">LCGC14_0596360</name>
</gene>
<dbReference type="EMBL" id="LAZR01000946">
    <property type="protein sequence ID" value="KKN54021.1"/>
    <property type="molecule type" value="Genomic_DNA"/>
</dbReference>
<evidence type="ECO:0000259" key="2">
    <source>
        <dbReference type="PROSITE" id="PS50943"/>
    </source>
</evidence>
<comment type="caution">
    <text evidence="3">The sequence shown here is derived from an EMBL/GenBank/DDBJ whole genome shotgun (WGS) entry which is preliminary data.</text>
</comment>
<dbReference type="InterPro" id="IPR004451">
    <property type="entry name" value="MJ0586"/>
</dbReference>
<name>A0A0F9TY04_9ZZZZ</name>
<evidence type="ECO:0000256" key="1">
    <source>
        <dbReference type="SAM" id="MobiDB-lite"/>
    </source>
</evidence>
<dbReference type="SUPFAM" id="SSF47413">
    <property type="entry name" value="lambda repressor-like DNA-binding domains"/>
    <property type="match status" value="1"/>
</dbReference>
<dbReference type="SMART" id="SM00530">
    <property type="entry name" value="HTH_XRE"/>
    <property type="match status" value="1"/>
</dbReference>
<feature type="region of interest" description="Disordered" evidence="1">
    <location>
        <begin position="47"/>
        <end position="68"/>
    </location>
</feature>
<dbReference type="NCBIfam" id="TIGR00270">
    <property type="entry name" value="multiprotein bridging factor aMBF1"/>
    <property type="match status" value="1"/>
</dbReference>
<dbReference type="PROSITE" id="PS50943">
    <property type="entry name" value="HTH_CROC1"/>
    <property type="match status" value="1"/>
</dbReference>
<sequence>MPKSRNSDIDKECPICGGIIWGRGQNVVLEEANITVCDNCAQYGTKIHNSDSKNSRKRQYQKTYQSAPKKKIKRTQEIEVLEVVSDYASKIKNVRNKLKLNQDQFAQKINEKPSLLRRIEIGKVEPTIKLARKIEDTYKIQILQKTDSTDINIQDNKFKKKTDVSSLGDIAFFKKKGRKDS</sequence>
<accession>A0A0F9TY04</accession>
<reference evidence="3" key="1">
    <citation type="journal article" date="2015" name="Nature">
        <title>Complex archaea that bridge the gap between prokaryotes and eukaryotes.</title>
        <authorList>
            <person name="Spang A."/>
            <person name="Saw J.H."/>
            <person name="Jorgensen S.L."/>
            <person name="Zaremba-Niedzwiedzka K."/>
            <person name="Martijn J."/>
            <person name="Lind A.E."/>
            <person name="van Eijk R."/>
            <person name="Schleper C."/>
            <person name="Guy L."/>
            <person name="Ettema T.J."/>
        </authorList>
    </citation>
    <scope>NUCLEOTIDE SEQUENCE</scope>
</reference>
<dbReference type="CDD" id="cd00093">
    <property type="entry name" value="HTH_XRE"/>
    <property type="match status" value="1"/>
</dbReference>
<organism evidence="3">
    <name type="scientific">marine sediment metagenome</name>
    <dbReference type="NCBI Taxonomy" id="412755"/>
    <lineage>
        <taxon>unclassified sequences</taxon>
        <taxon>metagenomes</taxon>
        <taxon>ecological metagenomes</taxon>
    </lineage>
</organism>